<dbReference type="PANTHER" id="PTHR43420">
    <property type="entry name" value="ACETYLTRANSFERASE"/>
    <property type="match status" value="1"/>
</dbReference>
<dbReference type="SUPFAM" id="SSF55729">
    <property type="entry name" value="Acyl-CoA N-acyltransferases (Nat)"/>
    <property type="match status" value="1"/>
</dbReference>
<evidence type="ECO:0000259" key="3">
    <source>
        <dbReference type="PROSITE" id="PS51186"/>
    </source>
</evidence>
<accession>A0A378RJG2</accession>
<protein>
    <submittedName>
        <fullName evidence="4">Putative acetyltransferase</fullName>
    </submittedName>
</protein>
<dbReference type="Gene3D" id="3.40.630.30">
    <property type="match status" value="1"/>
</dbReference>
<evidence type="ECO:0000313" key="5">
    <source>
        <dbReference type="Proteomes" id="UP000255024"/>
    </source>
</evidence>
<proteinExistence type="predicted"/>
<keyword evidence="2" id="KW-0012">Acyltransferase</keyword>
<dbReference type="RefSeq" id="WP_115090124.1">
    <property type="nucleotide sequence ID" value="NZ_CP068107.1"/>
</dbReference>
<evidence type="ECO:0000313" key="4">
    <source>
        <dbReference type="EMBL" id="STZ27124.1"/>
    </source>
</evidence>
<dbReference type="PROSITE" id="PS51186">
    <property type="entry name" value="GNAT"/>
    <property type="match status" value="1"/>
</dbReference>
<evidence type="ECO:0000256" key="1">
    <source>
        <dbReference type="ARBA" id="ARBA00022679"/>
    </source>
</evidence>
<dbReference type="EMBL" id="UGQL01000001">
    <property type="protein sequence ID" value="STZ27124.1"/>
    <property type="molecule type" value="Genomic_DNA"/>
</dbReference>
<dbReference type="Proteomes" id="UP000255024">
    <property type="component" value="Unassembled WGS sequence"/>
</dbReference>
<reference evidence="4 5" key="1">
    <citation type="submission" date="2018-06" db="EMBL/GenBank/DDBJ databases">
        <authorList>
            <consortium name="Pathogen Informatics"/>
            <person name="Doyle S."/>
        </authorList>
    </citation>
    <scope>NUCLEOTIDE SEQUENCE [LARGE SCALE GENOMIC DNA]</scope>
    <source>
        <strain evidence="4 5">NCTC11179</strain>
    </source>
</reference>
<dbReference type="Pfam" id="PF00583">
    <property type="entry name" value="Acetyltransf_1"/>
    <property type="match status" value="1"/>
</dbReference>
<sequence>MIRLAHHLDLAAIQQLYTLLFKGMGELEPAYMKEAIQDKAFVESVIRGEQDFALFVVEDEGAIQGFAIAQLQNSPPYNAFVPQRCVYLMDLVVHPTTRGKGYGKALIQHVKEWGIENQVDYFELTVLHRNQQAIALYEREGFLPFSQSMRMRLDAE</sequence>
<keyword evidence="1 4" id="KW-0808">Transferase</keyword>
<dbReference type="InterPro" id="IPR016181">
    <property type="entry name" value="Acyl_CoA_acyltransferase"/>
</dbReference>
<dbReference type="GO" id="GO:0016747">
    <property type="term" value="F:acyltransferase activity, transferring groups other than amino-acyl groups"/>
    <property type="evidence" value="ECO:0007669"/>
    <property type="project" value="InterPro"/>
</dbReference>
<gene>
    <name evidence="4" type="ORF">NCTC11179_00654</name>
</gene>
<dbReference type="InterPro" id="IPR050680">
    <property type="entry name" value="YpeA/RimI_acetyltransf"/>
</dbReference>
<name>A0A378RJG2_MYROD</name>
<dbReference type="AlphaFoldDB" id="A0A378RJG2"/>
<evidence type="ECO:0000256" key="2">
    <source>
        <dbReference type="ARBA" id="ARBA00023315"/>
    </source>
</evidence>
<dbReference type="InterPro" id="IPR000182">
    <property type="entry name" value="GNAT_dom"/>
</dbReference>
<keyword evidence="5" id="KW-1185">Reference proteome</keyword>
<dbReference type="CDD" id="cd04301">
    <property type="entry name" value="NAT_SF"/>
    <property type="match status" value="1"/>
</dbReference>
<dbReference type="PANTHER" id="PTHR43420:SF47">
    <property type="entry name" value="N-ACETYLTRANSFERASE DOMAIN-CONTAINING PROTEIN"/>
    <property type="match status" value="1"/>
</dbReference>
<organism evidence="4 5">
    <name type="scientific">Myroides odoratus</name>
    <name type="common">Flavobacterium odoratum</name>
    <dbReference type="NCBI Taxonomy" id="256"/>
    <lineage>
        <taxon>Bacteria</taxon>
        <taxon>Pseudomonadati</taxon>
        <taxon>Bacteroidota</taxon>
        <taxon>Flavobacteriia</taxon>
        <taxon>Flavobacteriales</taxon>
        <taxon>Flavobacteriaceae</taxon>
        <taxon>Myroides</taxon>
    </lineage>
</organism>
<feature type="domain" description="N-acetyltransferase" evidence="3">
    <location>
        <begin position="1"/>
        <end position="156"/>
    </location>
</feature>